<gene>
    <name evidence="2" type="ORF">GA0074695_3421</name>
</gene>
<dbReference type="Proteomes" id="UP000198242">
    <property type="component" value="Chromosome I"/>
</dbReference>
<proteinExistence type="predicted"/>
<evidence type="ECO:0000313" key="3">
    <source>
        <dbReference type="Proteomes" id="UP000198242"/>
    </source>
</evidence>
<dbReference type="InterPro" id="IPR005183">
    <property type="entry name" value="DUF305_CopM-like"/>
</dbReference>
<dbReference type="EMBL" id="LT607411">
    <property type="protein sequence ID" value="SCF09337.1"/>
    <property type="molecule type" value="Genomic_DNA"/>
</dbReference>
<dbReference type="PANTHER" id="PTHR36933:SF1">
    <property type="entry name" value="SLL0788 PROTEIN"/>
    <property type="match status" value="1"/>
</dbReference>
<dbReference type="PANTHER" id="PTHR36933">
    <property type="entry name" value="SLL0788 PROTEIN"/>
    <property type="match status" value="1"/>
</dbReference>
<organism evidence="2 3">
    <name type="scientific">Micromonospora viridifaciens</name>
    <dbReference type="NCBI Taxonomy" id="1881"/>
    <lineage>
        <taxon>Bacteria</taxon>
        <taxon>Bacillati</taxon>
        <taxon>Actinomycetota</taxon>
        <taxon>Actinomycetes</taxon>
        <taxon>Micromonosporales</taxon>
        <taxon>Micromonosporaceae</taxon>
        <taxon>Micromonospora</taxon>
    </lineage>
</organism>
<dbReference type="Pfam" id="PF03713">
    <property type="entry name" value="DUF305"/>
    <property type="match status" value="1"/>
</dbReference>
<evidence type="ECO:0000259" key="1">
    <source>
        <dbReference type="Pfam" id="PF03713"/>
    </source>
</evidence>
<dbReference type="Gene3D" id="1.20.1260.10">
    <property type="match status" value="1"/>
</dbReference>
<protein>
    <submittedName>
        <fullName evidence="2">Uncharacterized conserved protein, DUF305 family</fullName>
    </submittedName>
</protein>
<sequence>MVDASISGIDVLFLAMMVAHTEQTLQLVRLGLDRTTDPQIRALIAAIEATEADELSTMRGWLRDAGPSAMAAAARHDHSGHSDAVSALARLRTAAAGEVDRVLLDVLSAHQRTAADLARAQVGAGTSDRVRELARRIEQSRTAEVALMAKLAPAPRSGR</sequence>
<feature type="domain" description="DUF305" evidence="1">
    <location>
        <begin position="10"/>
        <end position="151"/>
    </location>
</feature>
<accession>A0A1C4XLK5</accession>
<reference evidence="3" key="1">
    <citation type="submission" date="2016-06" db="EMBL/GenBank/DDBJ databases">
        <authorList>
            <person name="Varghese N."/>
            <person name="Submissions Spin"/>
        </authorList>
    </citation>
    <scope>NUCLEOTIDE SEQUENCE [LARGE SCALE GENOMIC DNA]</scope>
    <source>
        <strain evidence="3">DSM 43909</strain>
    </source>
</reference>
<dbReference type="InterPro" id="IPR012347">
    <property type="entry name" value="Ferritin-like"/>
</dbReference>
<evidence type="ECO:0000313" key="2">
    <source>
        <dbReference type="EMBL" id="SCF09337.1"/>
    </source>
</evidence>
<dbReference type="AlphaFoldDB" id="A0A1C4XLK5"/>
<keyword evidence="3" id="KW-1185">Reference proteome</keyword>
<name>A0A1C4XLK5_MICVI</name>